<dbReference type="RefSeq" id="XP_064731319.1">
    <property type="nucleotide sequence ID" value="XM_064872661.1"/>
</dbReference>
<dbReference type="InterPro" id="IPR013087">
    <property type="entry name" value="Znf_C2H2_type"/>
</dbReference>
<feature type="domain" description="C2H2-type" evidence="1">
    <location>
        <begin position="333"/>
        <end position="357"/>
    </location>
</feature>
<keyword evidence="3" id="KW-1185">Reference proteome</keyword>
<organism evidence="2 3">
    <name type="scientific">Knufia obscura</name>
    <dbReference type="NCBI Taxonomy" id="1635080"/>
    <lineage>
        <taxon>Eukaryota</taxon>
        <taxon>Fungi</taxon>
        <taxon>Dikarya</taxon>
        <taxon>Ascomycota</taxon>
        <taxon>Pezizomycotina</taxon>
        <taxon>Eurotiomycetes</taxon>
        <taxon>Chaetothyriomycetidae</taxon>
        <taxon>Chaetothyriales</taxon>
        <taxon>Trichomeriaceae</taxon>
        <taxon>Knufia</taxon>
    </lineage>
</organism>
<dbReference type="GeneID" id="89997685"/>
<comment type="caution">
    <text evidence="2">The sequence shown here is derived from an EMBL/GenBank/DDBJ whole genome shotgun (WGS) entry which is preliminary data.</text>
</comment>
<dbReference type="EMBL" id="JAVHJV010000004">
    <property type="protein sequence ID" value="KAK5943229.1"/>
    <property type="molecule type" value="Genomic_DNA"/>
</dbReference>
<reference evidence="2 3" key="1">
    <citation type="journal article" date="2023" name="Res Sq">
        <title>Genomic and morphological characterization of Knufia obscura isolated from the Mars 2020 spacecraft assembly facility.</title>
        <authorList>
            <person name="Chander A.M."/>
            <person name="Teixeira M.M."/>
            <person name="Singh N.K."/>
            <person name="Williams M.P."/>
            <person name="Parker C.W."/>
            <person name="Leo P."/>
            <person name="Stajich J.E."/>
            <person name="Torok T."/>
            <person name="Tighe S."/>
            <person name="Mason C.E."/>
            <person name="Venkateswaran K."/>
        </authorList>
    </citation>
    <scope>NUCLEOTIDE SEQUENCE [LARGE SCALE GENOMIC DNA]</scope>
    <source>
        <strain evidence="2 3">CCFEE 5817</strain>
    </source>
</reference>
<evidence type="ECO:0000313" key="2">
    <source>
        <dbReference type="EMBL" id="KAK5943229.1"/>
    </source>
</evidence>
<gene>
    <name evidence="2" type="ORF">PMZ80_004236</name>
</gene>
<name>A0ABR0RRI8_9EURO</name>
<dbReference type="SMART" id="SM00355">
    <property type="entry name" value="ZnF_C2H2"/>
    <property type="match status" value="2"/>
</dbReference>
<evidence type="ECO:0000313" key="3">
    <source>
        <dbReference type="Proteomes" id="UP001334248"/>
    </source>
</evidence>
<evidence type="ECO:0000259" key="1">
    <source>
        <dbReference type="SMART" id="SM00355"/>
    </source>
</evidence>
<sequence length="446" mass="51952">MLHWPPIQPGIKDYSSIFENEVNVSIAFLKDIFPDFFNGFAFDLICKRYQCFYDDGKPRDAAEIYRHEKCYPAYLNYARTLIDSLQASSDKPVLFVFGKPASRFIDDSFSRESTAMINGSKWSFVHLPHPLFLRRYADKNALINAYEVIERASIEHNVRVDLSKLKAWIDTRWSSTVLDPVILGVDQELTEESIVLIDSYVSQARSRRTFVRSPEYRAHMAKTNGTDEKREFFRRQLAERHADPAWHAMWYASLIPKVKAVWADEEYKKRMSDTSSTHMVAQWKIPEFRVQAQQKISVALQAKADHISEQEKKARATHAAATRASRAHLKAGYECLADGCMQRHQSNNGAWQHFRKHHPGLRYDHRATLAESNWKEAKEDNRVRSKKEIREQKRRRARRELPCPVSGCKQVYKTRACWKPHFEKVHPGMDLQAPLDTEVYDLSDDE</sequence>
<feature type="domain" description="C2H2-type" evidence="1">
    <location>
        <begin position="401"/>
        <end position="426"/>
    </location>
</feature>
<proteinExistence type="predicted"/>
<dbReference type="Proteomes" id="UP001334248">
    <property type="component" value="Unassembled WGS sequence"/>
</dbReference>
<accession>A0ABR0RRI8</accession>
<protein>
    <recommendedName>
        <fullName evidence="1">C2H2-type domain-containing protein</fullName>
    </recommendedName>
</protein>